<dbReference type="EMBL" id="JAGFNK010000192">
    <property type="protein sequence ID" value="KAI9460031.1"/>
    <property type="molecule type" value="Genomic_DNA"/>
</dbReference>
<comment type="caution">
    <text evidence="1">The sequence shown here is derived from an EMBL/GenBank/DDBJ whole genome shotgun (WGS) entry which is preliminary data.</text>
</comment>
<protein>
    <submittedName>
        <fullName evidence="1">Inner membrane protein import complex subunit Tim54-domain-containing protein</fullName>
    </submittedName>
</protein>
<evidence type="ECO:0000313" key="2">
    <source>
        <dbReference type="Proteomes" id="UP001207468"/>
    </source>
</evidence>
<proteinExistence type="predicted"/>
<sequence>MTELPPPPRKKSGFRTALEFTGIPPSWLDKRPRLPSRNWLIFLSVTQSLIAYYAYDRHQSRKIRQGYVDRVKHLAEEALPPLDFPRTVTVYSAKWPGDDDWDRGSRYFRKYVKPIFVAAAIDYTVIVGKRHGDLATRVANDVKSERRVALGLDPPSLSVPSLSDKGTTEAKRRRVHEGGTVIVGRPAFKEYVAGLRRGWTEPLERVDPDELLARDLEEDGHFDEPGVSPDPSSSFLSSSSSSDELADAEPLPTRSRLPPSSSPPGLYSPLPTPFRPPSPSRSTQTRDPGVDLVPLMLWEFFNERHKVRAGAEAAYKLVSRATRPFERPDLDFDASAEGYYKSSTGAIPKDVEKARAEYYKALPEKLTTARALARGEREPTKLEIEAPPPTEVELRAERLKKETRWRADERGWEIVRPDTPAAWDDRWEGALEVFADLPAVRWE</sequence>
<name>A0ACC0U409_9AGAM</name>
<dbReference type="Proteomes" id="UP001207468">
    <property type="component" value="Unassembled WGS sequence"/>
</dbReference>
<reference evidence="1" key="1">
    <citation type="submission" date="2021-03" db="EMBL/GenBank/DDBJ databases">
        <title>Evolutionary priming and transition to the ectomycorrhizal habit in an iconic lineage of mushroom-forming fungi: is preadaptation a requirement?</title>
        <authorList>
            <consortium name="DOE Joint Genome Institute"/>
            <person name="Looney B.P."/>
            <person name="Miyauchi S."/>
            <person name="Morin E."/>
            <person name="Drula E."/>
            <person name="Courty P.E."/>
            <person name="Chicoki N."/>
            <person name="Fauchery L."/>
            <person name="Kohler A."/>
            <person name="Kuo A."/>
            <person name="LaButti K."/>
            <person name="Pangilinan J."/>
            <person name="Lipzen A."/>
            <person name="Riley R."/>
            <person name="Andreopoulos W."/>
            <person name="He G."/>
            <person name="Johnson J."/>
            <person name="Barry K.W."/>
            <person name="Grigoriev I.V."/>
            <person name="Nagy L."/>
            <person name="Hibbett D."/>
            <person name="Henrissat B."/>
            <person name="Matheny P.B."/>
            <person name="Labbe J."/>
            <person name="Martin A.F."/>
        </authorList>
    </citation>
    <scope>NUCLEOTIDE SEQUENCE</scope>
    <source>
        <strain evidence="1">BPL698</strain>
    </source>
</reference>
<evidence type="ECO:0000313" key="1">
    <source>
        <dbReference type="EMBL" id="KAI9460031.1"/>
    </source>
</evidence>
<keyword evidence="2" id="KW-1185">Reference proteome</keyword>
<gene>
    <name evidence="1" type="ORF">F5148DRAFT_1217862</name>
</gene>
<organism evidence="1 2">
    <name type="scientific">Russula earlei</name>
    <dbReference type="NCBI Taxonomy" id="71964"/>
    <lineage>
        <taxon>Eukaryota</taxon>
        <taxon>Fungi</taxon>
        <taxon>Dikarya</taxon>
        <taxon>Basidiomycota</taxon>
        <taxon>Agaricomycotina</taxon>
        <taxon>Agaricomycetes</taxon>
        <taxon>Russulales</taxon>
        <taxon>Russulaceae</taxon>
        <taxon>Russula</taxon>
    </lineage>
</organism>
<accession>A0ACC0U409</accession>